<name>A0A3A6U5K9_9GAMM</name>
<keyword evidence="3 6" id="KW-0032">Aminotransferase</keyword>
<dbReference type="Proteomes" id="UP000273022">
    <property type="component" value="Unassembled WGS sequence"/>
</dbReference>
<keyword evidence="5" id="KW-0663">Pyridoxal phosphate</keyword>
<dbReference type="PROSITE" id="PS00105">
    <property type="entry name" value="AA_TRANSFER_CLASS_1"/>
    <property type="match status" value="1"/>
</dbReference>
<reference evidence="8 9" key="1">
    <citation type="submission" date="2018-09" db="EMBL/GenBank/DDBJ databases">
        <title>Phylogeny of the Shewanellaceae, and recommendation for two new genera, Pseudoshewanella and Parashewanella.</title>
        <authorList>
            <person name="Wang G."/>
        </authorList>
    </citation>
    <scope>NUCLEOTIDE SEQUENCE [LARGE SCALE GENOMIC DNA]</scope>
    <source>
        <strain evidence="8 9">KCTC 22492</strain>
    </source>
</reference>
<dbReference type="EMBL" id="QYYH01000005">
    <property type="protein sequence ID" value="RJY19303.1"/>
    <property type="molecule type" value="Genomic_DNA"/>
</dbReference>
<dbReference type="PANTHER" id="PTHR46383">
    <property type="entry name" value="ASPARTATE AMINOTRANSFERASE"/>
    <property type="match status" value="1"/>
</dbReference>
<sequence length="386" mass="43737">MSSMPLNKNLHFVREATSIAINQQVYNKKHQGERVITLSLGEAYFDIPDFGFDAINFKQGYHYSDTAGLPALRQKLAAHYSNQFNIHSIDADKNIIISAGSKLLTYLSMLAILNHGDEVLLHEPAWLSYQDQASLCGAETRYIPYHVKAENFRQYFSENTKLLIINNPNNPAGWIYDKHELVQLIKLAEQSGIYVLFDEAYSDFVANTEHFHSASYYIADFDNVIVVNSMSKNFGMSGWRVGFLVATPHLVQHILKLNQHIITCAPTPLQMYFAEHFTQIYHSCQQQINALMVKRQQVANLLEQHQLKPLSGNATFYFFIDISQSSMSSKQLCKTLLEHFNIALVPGSAYGHSTNGFIRLSFGTEPLTDIEYAIKTIASFCSGEQE</sequence>
<dbReference type="PANTHER" id="PTHR46383:SF1">
    <property type="entry name" value="ASPARTATE AMINOTRANSFERASE"/>
    <property type="match status" value="1"/>
</dbReference>
<dbReference type="CDD" id="cd00609">
    <property type="entry name" value="AAT_like"/>
    <property type="match status" value="1"/>
</dbReference>
<evidence type="ECO:0000256" key="3">
    <source>
        <dbReference type="ARBA" id="ARBA00022576"/>
    </source>
</evidence>
<keyword evidence="4 6" id="KW-0808">Transferase</keyword>
<dbReference type="Gene3D" id="3.40.640.10">
    <property type="entry name" value="Type I PLP-dependent aspartate aminotransferase-like (Major domain)"/>
    <property type="match status" value="1"/>
</dbReference>
<dbReference type="SUPFAM" id="SSF53383">
    <property type="entry name" value="PLP-dependent transferases"/>
    <property type="match status" value="1"/>
</dbReference>
<evidence type="ECO:0000256" key="2">
    <source>
        <dbReference type="ARBA" id="ARBA00007441"/>
    </source>
</evidence>
<dbReference type="EC" id="2.6.1.-" evidence="6"/>
<feature type="domain" description="Aminotransferase class I/classII large" evidence="7">
    <location>
        <begin position="58"/>
        <end position="376"/>
    </location>
</feature>
<dbReference type="InterPro" id="IPR004838">
    <property type="entry name" value="NHTrfase_class1_PyrdxlP-BS"/>
</dbReference>
<dbReference type="GO" id="GO:0006520">
    <property type="term" value="P:amino acid metabolic process"/>
    <property type="evidence" value="ECO:0007669"/>
    <property type="project" value="InterPro"/>
</dbReference>
<dbReference type="OrthoDB" id="9803354at2"/>
<dbReference type="GO" id="GO:0030170">
    <property type="term" value="F:pyridoxal phosphate binding"/>
    <property type="evidence" value="ECO:0007669"/>
    <property type="project" value="InterPro"/>
</dbReference>
<evidence type="ECO:0000256" key="6">
    <source>
        <dbReference type="RuleBase" id="RU000481"/>
    </source>
</evidence>
<dbReference type="InterPro" id="IPR015421">
    <property type="entry name" value="PyrdxlP-dep_Trfase_major"/>
</dbReference>
<evidence type="ECO:0000256" key="5">
    <source>
        <dbReference type="ARBA" id="ARBA00022898"/>
    </source>
</evidence>
<dbReference type="Pfam" id="PF00155">
    <property type="entry name" value="Aminotran_1_2"/>
    <property type="match status" value="1"/>
</dbReference>
<evidence type="ECO:0000259" key="7">
    <source>
        <dbReference type="Pfam" id="PF00155"/>
    </source>
</evidence>
<evidence type="ECO:0000256" key="4">
    <source>
        <dbReference type="ARBA" id="ARBA00022679"/>
    </source>
</evidence>
<dbReference type="InterPro" id="IPR015424">
    <property type="entry name" value="PyrdxlP-dep_Trfase"/>
</dbReference>
<evidence type="ECO:0000313" key="8">
    <source>
        <dbReference type="EMBL" id="RJY19303.1"/>
    </source>
</evidence>
<comment type="similarity">
    <text evidence="2 6">Belongs to the class-I pyridoxal-phosphate-dependent aminotransferase family.</text>
</comment>
<accession>A0A3A6U5K9</accession>
<dbReference type="GO" id="GO:0008483">
    <property type="term" value="F:transaminase activity"/>
    <property type="evidence" value="ECO:0007669"/>
    <property type="project" value="UniProtKB-KW"/>
</dbReference>
<gene>
    <name evidence="8" type="ORF">D5R81_01535</name>
</gene>
<keyword evidence="9" id="KW-1185">Reference proteome</keyword>
<evidence type="ECO:0000256" key="1">
    <source>
        <dbReference type="ARBA" id="ARBA00001933"/>
    </source>
</evidence>
<comment type="cofactor">
    <cofactor evidence="1 6">
        <name>pyridoxal 5'-phosphate</name>
        <dbReference type="ChEBI" id="CHEBI:597326"/>
    </cofactor>
</comment>
<protein>
    <recommendedName>
        <fullName evidence="6">Aminotransferase</fullName>
        <ecNumber evidence="6">2.6.1.-</ecNumber>
    </recommendedName>
</protein>
<evidence type="ECO:0000313" key="9">
    <source>
        <dbReference type="Proteomes" id="UP000273022"/>
    </source>
</evidence>
<proteinExistence type="inferred from homology"/>
<dbReference type="AlphaFoldDB" id="A0A3A6U5K9"/>
<organism evidence="8 9">
    <name type="scientific">Parashewanella spongiae</name>
    <dbReference type="NCBI Taxonomy" id="342950"/>
    <lineage>
        <taxon>Bacteria</taxon>
        <taxon>Pseudomonadati</taxon>
        <taxon>Pseudomonadota</taxon>
        <taxon>Gammaproteobacteria</taxon>
        <taxon>Alteromonadales</taxon>
        <taxon>Shewanellaceae</taxon>
        <taxon>Parashewanella</taxon>
    </lineage>
</organism>
<dbReference type="InterPro" id="IPR004839">
    <property type="entry name" value="Aminotransferase_I/II_large"/>
</dbReference>
<dbReference type="InterPro" id="IPR050596">
    <property type="entry name" value="AspAT/PAT-like"/>
</dbReference>
<dbReference type="RefSeq" id="WP_121851898.1">
    <property type="nucleotide sequence ID" value="NZ_CP037952.1"/>
</dbReference>
<comment type="caution">
    <text evidence="8">The sequence shown here is derived from an EMBL/GenBank/DDBJ whole genome shotgun (WGS) entry which is preliminary data.</text>
</comment>